<reference evidence="4" key="1">
    <citation type="submission" date="2023-07" db="EMBL/GenBank/DDBJ databases">
        <title>Zobellia barbeyronii sp. nov., a new marine flavobacterium, isolated from green and red algae.</title>
        <authorList>
            <person name="Nedashkovskaya O.I."/>
            <person name="Otstavnykh N."/>
            <person name="Zhukova N."/>
            <person name="Guzev K."/>
            <person name="Chausova V."/>
            <person name="Tekutyeva L."/>
            <person name="Mikhailov V."/>
            <person name="Isaeva M."/>
        </authorList>
    </citation>
    <scope>NUCLEOTIDE SEQUENCE [LARGE SCALE GENOMIC DNA]</scope>
    <source>
        <strain evidence="4">KMM 6746</strain>
    </source>
</reference>
<evidence type="ECO:0000256" key="1">
    <source>
        <dbReference type="ARBA" id="ARBA00008791"/>
    </source>
</evidence>
<dbReference type="PRINTS" id="PR01438">
    <property type="entry name" value="UNVRSLSTRESS"/>
</dbReference>
<name>A0ABS5WFH1_9FLAO</name>
<organism evidence="3 4">
    <name type="scientific">Zobellia barbeyronii</name>
    <dbReference type="NCBI Taxonomy" id="2748009"/>
    <lineage>
        <taxon>Bacteria</taxon>
        <taxon>Pseudomonadati</taxon>
        <taxon>Bacteroidota</taxon>
        <taxon>Flavobacteriia</taxon>
        <taxon>Flavobacteriales</taxon>
        <taxon>Flavobacteriaceae</taxon>
        <taxon>Zobellia</taxon>
    </lineage>
</organism>
<dbReference type="RefSeq" id="WP_214611754.1">
    <property type="nucleotide sequence ID" value="NZ_JACATN010000003.1"/>
</dbReference>
<dbReference type="Gene3D" id="3.40.50.12370">
    <property type="match status" value="1"/>
</dbReference>
<keyword evidence="4" id="KW-1185">Reference proteome</keyword>
<gene>
    <name evidence="3" type="ORF">HW347_10025</name>
</gene>
<dbReference type="InterPro" id="IPR006015">
    <property type="entry name" value="Universal_stress_UspA"/>
</dbReference>
<feature type="domain" description="UspA" evidence="2">
    <location>
        <begin position="5"/>
        <end position="127"/>
    </location>
</feature>
<dbReference type="EMBL" id="JACATN010000003">
    <property type="protein sequence ID" value="MBT2161605.1"/>
    <property type="molecule type" value="Genomic_DNA"/>
</dbReference>
<accession>A0ABS5WFH1</accession>
<dbReference type="SUPFAM" id="SSF52402">
    <property type="entry name" value="Adenine nucleotide alpha hydrolases-like"/>
    <property type="match status" value="2"/>
</dbReference>
<dbReference type="PANTHER" id="PTHR46268:SF6">
    <property type="entry name" value="UNIVERSAL STRESS PROTEIN UP12"/>
    <property type="match status" value="1"/>
</dbReference>
<evidence type="ECO:0000313" key="3">
    <source>
        <dbReference type="EMBL" id="MBT2161605.1"/>
    </source>
</evidence>
<dbReference type="PANTHER" id="PTHR46268">
    <property type="entry name" value="STRESS RESPONSE PROTEIN NHAX"/>
    <property type="match status" value="1"/>
</dbReference>
<evidence type="ECO:0000313" key="4">
    <source>
        <dbReference type="Proteomes" id="UP000740413"/>
    </source>
</evidence>
<dbReference type="Proteomes" id="UP000740413">
    <property type="component" value="Unassembled WGS sequence"/>
</dbReference>
<dbReference type="CDD" id="cd00293">
    <property type="entry name" value="USP-like"/>
    <property type="match status" value="1"/>
</dbReference>
<sequence length="261" mass="29796">MDKIETILIPFDFTKASKKALEYAAGFVGRLDDIKIVLAYVSGNCNLELLPENFERLEKEYRGILKNKLEWEIQDGKLIETLIKIRKKDKIDLIIMGTSGKDKKEIKQHTNTANLVLKGKCPVLVIPHDCQDYNLANIALVIGREEIDDTKKLGTLLMIARKCNAKVHVLTVENQPGLYGYSKEEEKNENAIEYYLETFYKERVFIKNNDVIEGINTYAIKNDIDVVAILPRNQTMHSEPTEGELTQMLILNSKVPILVLE</sequence>
<evidence type="ECO:0000259" key="2">
    <source>
        <dbReference type="Pfam" id="PF00582"/>
    </source>
</evidence>
<comment type="caution">
    <text evidence="3">The sequence shown here is derived from an EMBL/GenBank/DDBJ whole genome shotgun (WGS) entry which is preliminary data.</text>
</comment>
<comment type="similarity">
    <text evidence="1">Belongs to the universal stress protein A family.</text>
</comment>
<protein>
    <submittedName>
        <fullName evidence="3">Universal stress protein</fullName>
    </submittedName>
</protein>
<dbReference type="Pfam" id="PF00582">
    <property type="entry name" value="Usp"/>
    <property type="match status" value="1"/>
</dbReference>
<dbReference type="InterPro" id="IPR006016">
    <property type="entry name" value="UspA"/>
</dbReference>
<proteinExistence type="inferred from homology"/>